<evidence type="ECO:0000256" key="5">
    <source>
        <dbReference type="SAM" id="MobiDB-lite"/>
    </source>
</evidence>
<dbReference type="Pfam" id="PF01926">
    <property type="entry name" value="MMR_HSR1"/>
    <property type="match status" value="1"/>
</dbReference>
<dbReference type="PANTHER" id="PTHR45709">
    <property type="entry name" value="LARGE SUBUNIT GTPASE 1 HOMOLOG-RELATED"/>
    <property type="match status" value="1"/>
</dbReference>
<feature type="compositionally biased region" description="Basic and acidic residues" evidence="5">
    <location>
        <begin position="12"/>
        <end position="26"/>
    </location>
</feature>
<keyword evidence="1" id="KW-0547">Nucleotide-binding</keyword>
<dbReference type="PANTHER" id="PTHR45709:SF3">
    <property type="entry name" value="GUANINE NUCLEOTIDE-BINDING PROTEIN-LIKE 1"/>
    <property type="match status" value="1"/>
</dbReference>
<dbReference type="Gene3D" id="3.40.50.300">
    <property type="entry name" value="P-loop containing nucleotide triphosphate hydrolases"/>
    <property type="match status" value="1"/>
</dbReference>
<feature type="compositionally biased region" description="Basic and acidic residues" evidence="5">
    <location>
        <begin position="352"/>
        <end position="364"/>
    </location>
</feature>
<dbReference type="AlphaFoldDB" id="A0A165XPU3"/>
<feature type="domain" description="G" evidence="6">
    <location>
        <begin position="375"/>
        <end position="437"/>
    </location>
</feature>
<dbReference type="InterPro" id="IPR027417">
    <property type="entry name" value="P-loop_NTPase"/>
</dbReference>
<protein>
    <recommendedName>
        <fullName evidence="4">Guanine nucleotide-binding protein-like 1</fullName>
    </recommendedName>
</protein>
<feature type="compositionally biased region" description="Basic and acidic residues" evidence="5">
    <location>
        <begin position="596"/>
        <end position="605"/>
    </location>
</feature>
<dbReference type="PRINTS" id="PR00326">
    <property type="entry name" value="GTP1OBG"/>
</dbReference>
<gene>
    <name evidence="7" type="ORF">SISSUDRAFT_1066950</name>
</gene>
<name>A0A165XPU3_9AGAM</name>
<feature type="region of interest" description="Disordered" evidence="5">
    <location>
        <begin position="1"/>
        <end position="62"/>
    </location>
</feature>
<keyword evidence="7" id="KW-0378">Hydrolase</keyword>
<feature type="compositionally biased region" description="Basic residues" evidence="5">
    <location>
        <begin position="1"/>
        <end position="11"/>
    </location>
</feature>
<feature type="compositionally biased region" description="Basic and acidic residues" evidence="5">
    <location>
        <begin position="480"/>
        <end position="501"/>
    </location>
</feature>
<sequence length="644" mass="72987">MPRRKPQSAKQHKAELQLKRAIKRGDIPPPSASEKPARPNNRKKAVTPGYSRSAHSDNAAAHVKAELSSKRLASSFAKLSPEFLEKSRQLASNVPLPRPLPRQTAIFQDLPDDDLSASAELTCPKRPKWRFDMEKKEVERNEEAIFKKWLEQTDERVQAWVSFRAEDDENNEEDQEISLDTDIKLPRSQTYFERNIEVWRQLWRVTEISQILLILLDSRCPPLHYPPSLHAYLTSLRPVRKIVLVLTKTDVVGEQRANTWAKWLRGKYPEVKVVQVESYRERVKGEGQGQRVSRDPHLPPDLRNDLFSTLRACHAELCEPPAAIRDNEEKLKTWKPRVRPDINWRAVGSPHDGPRPKDREPGREDEQDSIPEFLTIGLIGQPNVGKSSLLNALFGTHKVKASRTPGKTKHFQTLFLNPQIRLVDCPGLVFPNTIGMEMQVLSAILPISQIPSIPSCIHHAARLLPLEEILNLQHPSTLEPKAEDKRTWRDGQRPAETEKAARPQKWTTMDILTSYAVLKGWVTAKAGRPDTNRAGNAILRLLAEAKIPWAFWPPDFSVREVDEGLGIWLGRVHPDESDDSSEGERDDDDDLFDSDNAYKDAHEDGSGEVTTEESEEEKIIVAGGGKFGALTLVDDDDEEDEDSE</sequence>
<feature type="region of interest" description="Disordered" evidence="5">
    <location>
        <begin position="480"/>
        <end position="503"/>
    </location>
</feature>
<dbReference type="InterPro" id="IPR006073">
    <property type="entry name" value="GTP-bd"/>
</dbReference>
<comment type="function">
    <text evidence="3">Possible regulatory or functional link with the histocompatibility cluster.</text>
</comment>
<dbReference type="InterPro" id="IPR043358">
    <property type="entry name" value="GNL1-like"/>
</dbReference>
<keyword evidence="2" id="KW-0342">GTP-binding</keyword>
<dbReference type="SUPFAM" id="SSF52540">
    <property type="entry name" value="P-loop containing nucleoside triphosphate hydrolases"/>
    <property type="match status" value="1"/>
</dbReference>
<evidence type="ECO:0000256" key="2">
    <source>
        <dbReference type="ARBA" id="ARBA00023134"/>
    </source>
</evidence>
<proteinExistence type="predicted"/>
<accession>A0A165XPU3</accession>
<dbReference type="GO" id="GO:0005525">
    <property type="term" value="F:GTP binding"/>
    <property type="evidence" value="ECO:0007669"/>
    <property type="project" value="UniProtKB-KW"/>
</dbReference>
<evidence type="ECO:0000313" key="7">
    <source>
        <dbReference type="EMBL" id="KZT32419.1"/>
    </source>
</evidence>
<dbReference type="OrthoDB" id="61815at2759"/>
<evidence type="ECO:0000313" key="8">
    <source>
        <dbReference type="Proteomes" id="UP000076798"/>
    </source>
</evidence>
<keyword evidence="8" id="KW-1185">Reference proteome</keyword>
<evidence type="ECO:0000259" key="6">
    <source>
        <dbReference type="Pfam" id="PF01926"/>
    </source>
</evidence>
<dbReference type="GO" id="GO:0003924">
    <property type="term" value="F:GTPase activity"/>
    <property type="evidence" value="ECO:0007669"/>
    <property type="project" value="InterPro"/>
</dbReference>
<dbReference type="EMBL" id="KV428337">
    <property type="protein sequence ID" value="KZT32419.1"/>
    <property type="molecule type" value="Genomic_DNA"/>
</dbReference>
<feature type="region of interest" description="Disordered" evidence="5">
    <location>
        <begin position="571"/>
        <end position="621"/>
    </location>
</feature>
<evidence type="ECO:0000256" key="4">
    <source>
        <dbReference type="ARBA" id="ARBA00039902"/>
    </source>
</evidence>
<feature type="region of interest" description="Disordered" evidence="5">
    <location>
        <begin position="343"/>
        <end position="367"/>
    </location>
</feature>
<evidence type="ECO:0000256" key="1">
    <source>
        <dbReference type="ARBA" id="ARBA00022741"/>
    </source>
</evidence>
<reference evidence="7 8" key="1">
    <citation type="journal article" date="2016" name="Mol. Biol. Evol.">
        <title>Comparative Genomics of Early-Diverging Mushroom-Forming Fungi Provides Insights into the Origins of Lignocellulose Decay Capabilities.</title>
        <authorList>
            <person name="Nagy L.G."/>
            <person name="Riley R."/>
            <person name="Tritt A."/>
            <person name="Adam C."/>
            <person name="Daum C."/>
            <person name="Floudas D."/>
            <person name="Sun H."/>
            <person name="Yadav J.S."/>
            <person name="Pangilinan J."/>
            <person name="Larsson K.H."/>
            <person name="Matsuura K."/>
            <person name="Barry K."/>
            <person name="Labutti K."/>
            <person name="Kuo R."/>
            <person name="Ohm R.A."/>
            <person name="Bhattacharya S.S."/>
            <person name="Shirouzu T."/>
            <person name="Yoshinaga Y."/>
            <person name="Martin F.M."/>
            <person name="Grigoriev I.V."/>
            <person name="Hibbett D.S."/>
        </authorList>
    </citation>
    <scope>NUCLEOTIDE SEQUENCE [LARGE SCALE GENOMIC DNA]</scope>
    <source>
        <strain evidence="7 8">HHB10207 ss-3</strain>
    </source>
</reference>
<feature type="compositionally biased region" description="Acidic residues" evidence="5">
    <location>
        <begin position="576"/>
        <end position="593"/>
    </location>
</feature>
<evidence type="ECO:0000256" key="3">
    <source>
        <dbReference type="ARBA" id="ARBA00037770"/>
    </source>
</evidence>
<dbReference type="STRING" id="1314776.A0A165XPU3"/>
<organism evidence="7 8">
    <name type="scientific">Sistotremastrum suecicum HHB10207 ss-3</name>
    <dbReference type="NCBI Taxonomy" id="1314776"/>
    <lineage>
        <taxon>Eukaryota</taxon>
        <taxon>Fungi</taxon>
        <taxon>Dikarya</taxon>
        <taxon>Basidiomycota</taxon>
        <taxon>Agaricomycotina</taxon>
        <taxon>Agaricomycetes</taxon>
        <taxon>Sistotremastrales</taxon>
        <taxon>Sistotremastraceae</taxon>
        <taxon>Sistotremastrum</taxon>
    </lineage>
</organism>
<dbReference type="Proteomes" id="UP000076798">
    <property type="component" value="Unassembled WGS sequence"/>
</dbReference>